<protein>
    <recommendedName>
        <fullName evidence="4">DUF4386 domain-containing protein</fullName>
    </recommendedName>
</protein>
<dbReference type="EMBL" id="LGTC01000001">
    <property type="protein sequence ID" value="KNY28832.1"/>
    <property type="molecule type" value="Genomic_DNA"/>
</dbReference>
<feature type="transmembrane region" description="Helical" evidence="1">
    <location>
        <begin position="178"/>
        <end position="196"/>
    </location>
</feature>
<feature type="transmembrane region" description="Helical" evidence="1">
    <location>
        <begin position="92"/>
        <end position="115"/>
    </location>
</feature>
<evidence type="ECO:0000313" key="3">
    <source>
        <dbReference type="Proteomes" id="UP000036923"/>
    </source>
</evidence>
<sequence length="232" mass="25687">MDDKAGKARIVLVLGLIGIAGVLLTIISDFILIGRPNSANSFLKLGTESMAYLPSWRITVGTFMGIIVLPFQIAGLISIYYGLKPSGRVIPLMAVITAAHALMMGVAFHISYAYIGTGWKLFHKAEPGNEITSAIVEKFDFYWKIIVFIMMFELLVSSIIFVLLVIRGKTRYPKWMAVFNPLCVSLIIFPVIYILPAPIGGFIGPAYFNISTLVFMSLSTFVIYKELKSTED</sequence>
<dbReference type="OrthoDB" id="1425061at2"/>
<feature type="transmembrane region" description="Helical" evidence="1">
    <location>
        <begin position="202"/>
        <end position="224"/>
    </location>
</feature>
<keyword evidence="3" id="KW-1185">Reference proteome</keyword>
<name>A0A0L6JTT7_9FIRM</name>
<proteinExistence type="predicted"/>
<dbReference type="AlphaFoldDB" id="A0A0L6JTT7"/>
<comment type="caution">
    <text evidence="2">The sequence shown here is derived from an EMBL/GenBank/DDBJ whole genome shotgun (WGS) entry which is preliminary data.</text>
</comment>
<keyword evidence="1" id="KW-1133">Transmembrane helix</keyword>
<feature type="transmembrane region" description="Helical" evidence="1">
    <location>
        <begin position="54"/>
        <end position="80"/>
    </location>
</feature>
<keyword evidence="1" id="KW-0472">Membrane</keyword>
<organism evidence="2 3">
    <name type="scientific">Pseudobacteroides cellulosolvens ATCC 35603 = DSM 2933</name>
    <dbReference type="NCBI Taxonomy" id="398512"/>
    <lineage>
        <taxon>Bacteria</taxon>
        <taxon>Bacillati</taxon>
        <taxon>Bacillota</taxon>
        <taxon>Clostridia</taxon>
        <taxon>Eubacteriales</taxon>
        <taxon>Oscillospiraceae</taxon>
        <taxon>Pseudobacteroides</taxon>
    </lineage>
</organism>
<dbReference type="InterPro" id="IPR046475">
    <property type="entry name" value="DUF6796"/>
</dbReference>
<dbReference type="eggNOG" id="ENOG5031BHY">
    <property type="taxonomic scope" value="Bacteria"/>
</dbReference>
<dbReference type="Pfam" id="PF20599">
    <property type="entry name" value="DUF6796"/>
    <property type="match status" value="1"/>
</dbReference>
<dbReference type="Proteomes" id="UP000036923">
    <property type="component" value="Unassembled WGS sequence"/>
</dbReference>
<evidence type="ECO:0008006" key="4">
    <source>
        <dbReference type="Google" id="ProtNLM"/>
    </source>
</evidence>
<feature type="transmembrane region" description="Helical" evidence="1">
    <location>
        <begin position="141"/>
        <end position="166"/>
    </location>
</feature>
<feature type="transmembrane region" description="Helical" evidence="1">
    <location>
        <begin position="12"/>
        <end position="34"/>
    </location>
</feature>
<evidence type="ECO:0000313" key="2">
    <source>
        <dbReference type="EMBL" id="KNY28832.1"/>
    </source>
</evidence>
<accession>A0A0L6JTT7</accession>
<gene>
    <name evidence="2" type="ORF">Bccel_4106</name>
</gene>
<dbReference type="RefSeq" id="WP_036936140.1">
    <property type="nucleotide sequence ID" value="NZ_JQKC01000002.1"/>
</dbReference>
<keyword evidence="1" id="KW-0812">Transmembrane</keyword>
<reference evidence="3" key="1">
    <citation type="submission" date="2015-07" db="EMBL/GenBank/DDBJ databases">
        <title>Near-Complete Genome Sequence of the Cellulolytic Bacterium Bacteroides (Pseudobacteroides) cellulosolvens ATCC 35603.</title>
        <authorList>
            <person name="Dassa B."/>
            <person name="Utturkar S.M."/>
            <person name="Klingeman D.M."/>
            <person name="Hurt R.A."/>
            <person name="Keller M."/>
            <person name="Xu J."/>
            <person name="Reddy Y.H.K."/>
            <person name="Borovok I."/>
            <person name="Grinberg I.R."/>
            <person name="Lamed R."/>
            <person name="Zhivin O."/>
            <person name="Bayer E.A."/>
            <person name="Brown S.D."/>
        </authorList>
    </citation>
    <scope>NUCLEOTIDE SEQUENCE [LARGE SCALE GENOMIC DNA]</scope>
    <source>
        <strain evidence="3">DSM 2933</strain>
    </source>
</reference>
<evidence type="ECO:0000256" key="1">
    <source>
        <dbReference type="SAM" id="Phobius"/>
    </source>
</evidence>